<keyword evidence="3" id="KW-1185">Reference proteome</keyword>
<dbReference type="PROSITE" id="PS50965">
    <property type="entry name" value="NERD"/>
    <property type="match status" value="1"/>
</dbReference>
<evidence type="ECO:0000313" key="3">
    <source>
        <dbReference type="Proteomes" id="UP001597178"/>
    </source>
</evidence>
<protein>
    <submittedName>
        <fullName evidence="2">Nuclease-related domain-containing protein</fullName>
    </submittedName>
</protein>
<evidence type="ECO:0000313" key="2">
    <source>
        <dbReference type="EMBL" id="MFD1363294.1"/>
    </source>
</evidence>
<feature type="domain" description="NERD" evidence="1">
    <location>
        <begin position="41"/>
        <end position="156"/>
    </location>
</feature>
<dbReference type="Proteomes" id="UP001597178">
    <property type="component" value="Unassembled WGS sequence"/>
</dbReference>
<sequence>MRIKFRIIPLPLQKYDAVIPRMPPQFPKLPELKENAKKLSSGYSGELKVDYHLGMLVNSYTILDDVYLHIHGSNFQIDSLVVTNHAIFIVEAKNYKGTITFDTVLKQLIRSDGKIESGFEYPITQVENQTYHLRNWLQHHNLSHIPIFYVVAIADPETVIKVDGNREEIGKVVAHAARIPKMIRDKDDAFAQAGKPKIEDYKIGKLILRECRDFDINVMRHHEITREDLLPGVICSGCGMRGMKRIHGGWLCKKCRQKSHNAHRNDLANYLLLYGSITNKECMWLLGLTSRSTATRILQKSGLVYVKECKCWTKRRK</sequence>
<name>A0ABW3ZYE5_9BACI</name>
<evidence type="ECO:0000259" key="1">
    <source>
        <dbReference type="PROSITE" id="PS50965"/>
    </source>
</evidence>
<comment type="caution">
    <text evidence="2">The sequence shown here is derived from an EMBL/GenBank/DDBJ whole genome shotgun (WGS) entry which is preliminary data.</text>
</comment>
<dbReference type="RefSeq" id="WP_382402548.1">
    <property type="nucleotide sequence ID" value="NZ_JBHTNH010000053.1"/>
</dbReference>
<dbReference type="Pfam" id="PF08378">
    <property type="entry name" value="NERD"/>
    <property type="match status" value="1"/>
</dbReference>
<dbReference type="EMBL" id="JBHTNH010000053">
    <property type="protein sequence ID" value="MFD1363294.1"/>
    <property type="molecule type" value="Genomic_DNA"/>
</dbReference>
<organism evidence="2 3">
    <name type="scientific">Lentibacillus salinarum</name>
    <dbReference type="NCBI Taxonomy" id="446820"/>
    <lineage>
        <taxon>Bacteria</taxon>
        <taxon>Bacillati</taxon>
        <taxon>Bacillota</taxon>
        <taxon>Bacilli</taxon>
        <taxon>Bacillales</taxon>
        <taxon>Bacillaceae</taxon>
        <taxon>Lentibacillus</taxon>
    </lineage>
</organism>
<accession>A0ABW3ZYE5</accession>
<reference evidence="3" key="1">
    <citation type="journal article" date="2019" name="Int. J. Syst. Evol. Microbiol.">
        <title>The Global Catalogue of Microorganisms (GCM) 10K type strain sequencing project: providing services to taxonomists for standard genome sequencing and annotation.</title>
        <authorList>
            <consortium name="The Broad Institute Genomics Platform"/>
            <consortium name="The Broad Institute Genome Sequencing Center for Infectious Disease"/>
            <person name="Wu L."/>
            <person name="Ma J."/>
        </authorList>
    </citation>
    <scope>NUCLEOTIDE SEQUENCE [LARGE SCALE GENOMIC DNA]</scope>
    <source>
        <strain evidence="3">CCUG 54822</strain>
    </source>
</reference>
<gene>
    <name evidence="2" type="ORF">ACFQ4A_16915</name>
</gene>
<proteinExistence type="predicted"/>
<dbReference type="InterPro" id="IPR011528">
    <property type="entry name" value="NERD"/>
</dbReference>